<organism evidence="1">
    <name type="scientific">Pyramimonas obovata</name>
    <dbReference type="NCBI Taxonomy" id="1411642"/>
    <lineage>
        <taxon>Eukaryota</taxon>
        <taxon>Viridiplantae</taxon>
        <taxon>Chlorophyta</taxon>
        <taxon>Pyramimonadophyceae</taxon>
        <taxon>Pyramimonadales</taxon>
        <taxon>Pyramimonadaceae</taxon>
        <taxon>Pyramimonas</taxon>
        <taxon>Pyramimonas incertae sedis</taxon>
    </lineage>
</organism>
<sequence>MRATTSGIVRSAHNPCSATPVRTIRAYSALSNSTRTATPKALLPSFFPLQSRSAELSSQIGSACRHRSYNATARQISVGRARSLRTYASVSTPSHSEYIRNQAAIEPPPLLPTLLKVLEAQGEAIVDPSERADLHPLVIPLSKQGEGITGILRWPQSVGGPIMPVVRCGALGLTLLANSPSEYIHRALVEEDLELDAEGPIRKSCGPEVQTLYPLGTIKGQKRPEVFLVQKVGKFPDIMEQLAKGHLEKGDNVSALVTAEWMAGHMPDWGYAPAFHAGMLEVLGRGDEARDQARGALCSPWWTLGHAYEEVAARAGFAGKDPAWVRDAVSGENAVREAQRQGKMPGPQERTKEEIALDQAAALLDLAYVGGDYNAVREELVQAYKDAGLHKMAFFVSAI</sequence>
<accession>A0A7S0WT49</accession>
<proteinExistence type="predicted"/>
<dbReference type="EMBL" id="HBFA01030584">
    <property type="protein sequence ID" value="CAD8681325.1"/>
    <property type="molecule type" value="Transcribed_RNA"/>
</dbReference>
<dbReference type="InterPro" id="IPR045287">
    <property type="entry name" value="PAB"/>
</dbReference>
<name>A0A7S0WT49_9CHLO</name>
<dbReference type="AlphaFoldDB" id="A0A7S0WT49"/>
<dbReference type="PANTHER" id="PTHR35115">
    <property type="entry name" value="CYCLIN DELTA-3"/>
    <property type="match status" value="1"/>
</dbReference>
<reference evidence="1" key="1">
    <citation type="submission" date="2021-01" db="EMBL/GenBank/DDBJ databases">
        <authorList>
            <person name="Corre E."/>
            <person name="Pelletier E."/>
            <person name="Niang G."/>
            <person name="Scheremetjew M."/>
            <person name="Finn R."/>
            <person name="Kale V."/>
            <person name="Holt S."/>
            <person name="Cochrane G."/>
            <person name="Meng A."/>
            <person name="Brown T."/>
            <person name="Cohen L."/>
        </authorList>
    </citation>
    <scope>NUCLEOTIDE SEQUENCE</scope>
    <source>
        <strain evidence="1">CCMP722</strain>
    </source>
</reference>
<evidence type="ECO:0000313" key="1">
    <source>
        <dbReference type="EMBL" id="CAD8681325.1"/>
    </source>
</evidence>
<gene>
    <name evidence="1" type="ORF">POBO1169_LOCUS15417</name>
</gene>
<dbReference type="PANTHER" id="PTHR35115:SF1">
    <property type="entry name" value="PROTEIN IN CHLOROPLAST ATPASE BIOGENESIS, CHLOROPLASTIC"/>
    <property type="match status" value="1"/>
</dbReference>
<protein>
    <submittedName>
        <fullName evidence="1">Uncharacterized protein</fullName>
    </submittedName>
</protein>